<reference evidence="7 8" key="1">
    <citation type="submission" date="2023-09" db="EMBL/GenBank/DDBJ databases">
        <title>Complete genome of Streptomyces roseicoloratus T14.</title>
        <authorList>
            <person name="Bashizi T."/>
            <person name="Kim M.-J."/>
            <person name="Lee G."/>
            <person name="Tagele S.B."/>
            <person name="Shin J.-H."/>
        </authorList>
    </citation>
    <scope>NUCLEOTIDE SEQUENCE [LARGE SCALE GENOMIC DNA]</scope>
    <source>
        <strain evidence="7 8">T14</strain>
    </source>
</reference>
<dbReference type="Proteomes" id="UP001250858">
    <property type="component" value="Chromosome"/>
</dbReference>
<dbReference type="PANTHER" id="PTHR43775:SF51">
    <property type="entry name" value="INACTIVE PHENOLPHTHIOCEROL SYNTHESIS POLYKETIDE SYNTHASE TYPE I PKS1-RELATED"/>
    <property type="match status" value="1"/>
</dbReference>
<evidence type="ECO:0000313" key="7">
    <source>
        <dbReference type="EMBL" id="WMX48756.1"/>
    </source>
</evidence>
<evidence type="ECO:0000259" key="6">
    <source>
        <dbReference type="PROSITE" id="PS50075"/>
    </source>
</evidence>
<keyword evidence="3" id="KW-0808">Transferase</keyword>
<gene>
    <name evidence="7" type="ORF">RGF97_04600</name>
</gene>
<proteinExistence type="predicted"/>
<evidence type="ECO:0000256" key="3">
    <source>
        <dbReference type="ARBA" id="ARBA00022679"/>
    </source>
</evidence>
<keyword evidence="1" id="KW-0596">Phosphopantetheine</keyword>
<evidence type="ECO:0000313" key="8">
    <source>
        <dbReference type="Proteomes" id="UP001250858"/>
    </source>
</evidence>
<protein>
    <submittedName>
        <fullName evidence="7">Phosphopantetheine-binding protein</fullName>
    </submittedName>
</protein>
<dbReference type="Gene3D" id="1.10.1200.10">
    <property type="entry name" value="ACP-like"/>
    <property type="match status" value="1"/>
</dbReference>
<keyword evidence="2" id="KW-0597">Phosphoprotein</keyword>
<dbReference type="InterPro" id="IPR009081">
    <property type="entry name" value="PP-bd_ACP"/>
</dbReference>
<accession>A0ABY9S2Y0</accession>
<dbReference type="SUPFAM" id="SSF47336">
    <property type="entry name" value="ACP-like"/>
    <property type="match status" value="1"/>
</dbReference>
<evidence type="ECO:0000256" key="4">
    <source>
        <dbReference type="ARBA" id="ARBA00023268"/>
    </source>
</evidence>
<dbReference type="InterPro" id="IPR050091">
    <property type="entry name" value="PKS_NRPS_Biosynth_Enz"/>
</dbReference>
<dbReference type="EMBL" id="CP133762">
    <property type="protein sequence ID" value="WMX48756.1"/>
    <property type="molecule type" value="Genomic_DNA"/>
</dbReference>
<dbReference type="SMART" id="SM00823">
    <property type="entry name" value="PKS_PP"/>
    <property type="match status" value="1"/>
</dbReference>
<dbReference type="Pfam" id="PF00550">
    <property type="entry name" value="PP-binding"/>
    <property type="match status" value="1"/>
</dbReference>
<keyword evidence="8" id="KW-1185">Reference proteome</keyword>
<keyword evidence="4" id="KW-0511">Multifunctional enzyme</keyword>
<evidence type="ECO:0000256" key="5">
    <source>
        <dbReference type="SAM" id="MobiDB-lite"/>
    </source>
</evidence>
<organism evidence="7 8">
    <name type="scientific">Streptomyces roseicoloratus</name>
    <dbReference type="NCBI Taxonomy" id="2508722"/>
    <lineage>
        <taxon>Bacteria</taxon>
        <taxon>Bacillati</taxon>
        <taxon>Actinomycetota</taxon>
        <taxon>Actinomycetes</taxon>
        <taxon>Kitasatosporales</taxon>
        <taxon>Streptomycetaceae</taxon>
        <taxon>Streptomyces</taxon>
    </lineage>
</organism>
<evidence type="ECO:0000256" key="1">
    <source>
        <dbReference type="ARBA" id="ARBA00022450"/>
    </source>
</evidence>
<feature type="region of interest" description="Disordered" evidence="5">
    <location>
        <begin position="147"/>
        <end position="166"/>
    </location>
</feature>
<sequence length="239" mass="24987">MDAAALVPAPFDRAALGALGGQLPAVLRELAPAAPRPAQETQGSATAVPAPATLRDRLAALNPAERQDLLLDLVRVQTAAVLGRADAAGVPADRPFKDLGCDSLTLVELRNRLQTGAGLRLPATFLFNHPTPLAVADRLLDELAPDEAESADLTAPAAETSTGLGTAPGLVELDRLEAALGSLPDDTQDDVRDEIVQRLHALAALALVPLQRVRSDDELTARVESASVDELLAFIDSEL</sequence>
<dbReference type="PROSITE" id="PS50075">
    <property type="entry name" value="CARRIER"/>
    <property type="match status" value="1"/>
</dbReference>
<dbReference type="PANTHER" id="PTHR43775">
    <property type="entry name" value="FATTY ACID SYNTHASE"/>
    <property type="match status" value="1"/>
</dbReference>
<feature type="domain" description="Carrier" evidence="6">
    <location>
        <begin position="68"/>
        <end position="143"/>
    </location>
</feature>
<evidence type="ECO:0000256" key="2">
    <source>
        <dbReference type="ARBA" id="ARBA00022553"/>
    </source>
</evidence>
<dbReference type="InterPro" id="IPR036736">
    <property type="entry name" value="ACP-like_sf"/>
</dbReference>
<name>A0ABY9S2Y0_9ACTN</name>
<dbReference type="InterPro" id="IPR020806">
    <property type="entry name" value="PKS_PP-bd"/>
</dbReference>